<feature type="transmembrane region" description="Helical" evidence="2">
    <location>
        <begin position="890"/>
        <end position="916"/>
    </location>
</feature>
<reference evidence="3" key="2">
    <citation type="submission" date="2025-08" db="UniProtKB">
        <authorList>
            <consortium name="Ensembl"/>
        </authorList>
    </citation>
    <scope>IDENTIFICATION</scope>
</reference>
<sequence length="1041" mass="118194">IHLTISLQKFQQKALKQPKQKKSKSDEFLMGEGEERAAAEGIENPAFNSSSTDLSAYQASEEREMKDDRQDSTLAAHQQKTGLHVHTKPRGNERTRNYFDPPLDEEINPRRYGAEGSTEDELELKLMRENDKELYHKMSKMLEDAEATVIDLPVNLKDPVDMQHLSCNSSGEVEDLNVLVQEDGGVRPKKVIPSLAVTGALMPEEGSAGPAVEAGGGVPVLSSLRQTVHDEVIPCYDEHFKECVQDDMIALGSLSLEQEAWSVKQKRLMLGKEQGRGKRLMSFLRGNKKVANCIQNGEITFAVLKIAKQLLLCFRAESQLLKALKKHKGEVTAKYGELTESGTQSNREQGLRWQVGWSKAPQPVEIQIRCLRGVRDKLPKGRYALRISLYSRLGGQALRWSKIRDHQRAATTSSVGHGGNFYDSELQFTQSVFISSFLPAPSEVQPEMILLFEMLSGENTPSSDLFGWGAFPVCDCRFEIVEGQFKCPLLRGQPDPAIDQFQKIEDLMSSDLDNWLCNLYFQVKKLPRCDPKHQEYEVTLQIPQACQSPDSLYTCWVTKRHQKDCNTKESHLRSQQRLHVNPICRISDNSLVTSSAGQPLTSHRDPYTHKGSIPTGAEELTGLLVKKNSKKRRTDKYIEYRFKKKPAQKRKSKSPSPCHEGSASSLLCGKETAQSCLCADELDEYRFSLQQSGTTWPENRRESALQEDSRVRYCLSLLPSELFLFLRLEQTEQNRCHFDSDTEFWLIMLLLTFIWFLRLYLHYCSQWLFLQAISVPVNKFQFCLHTVKVVYQNSLLHTREELAMVVVGPLTLNVVMLLMVLIRWGCQLIFGSLPSLLSKFIMAMGVWTVLDPLAVFAVDAILGHLAYSAEEPIADVMKLYWHFHRTGNSAVLGIMITLFLYVVLFICSCTTIYIYFLRLHNNGRILDVFLRLHGKEGAFFIPHDLEVSNQELNYIVKKAEQWRGIHGERRKVAVYDYIWTKDPSASCDTSSCDPQHRSGAPGLPASQEEISTHVSVYTIHLSGLRKPYRQFLREPDGAIVE</sequence>
<organism evidence="3 4">
    <name type="scientific">Lepisosteus oculatus</name>
    <name type="common">Spotted gar</name>
    <dbReference type="NCBI Taxonomy" id="7918"/>
    <lineage>
        <taxon>Eukaryota</taxon>
        <taxon>Metazoa</taxon>
        <taxon>Chordata</taxon>
        <taxon>Craniata</taxon>
        <taxon>Vertebrata</taxon>
        <taxon>Euteleostomi</taxon>
        <taxon>Actinopterygii</taxon>
        <taxon>Neopterygii</taxon>
        <taxon>Holostei</taxon>
        <taxon>Semionotiformes</taxon>
        <taxon>Lepisosteidae</taxon>
        <taxon>Lepisosteus</taxon>
    </lineage>
</organism>
<keyword evidence="2" id="KW-0472">Membrane</keyword>
<feature type="region of interest" description="Disordered" evidence="1">
    <location>
        <begin position="595"/>
        <end position="614"/>
    </location>
</feature>
<dbReference type="Ensembl" id="ENSLOCT00000016296.1">
    <property type="protein sequence ID" value="ENSLOCP00000016266.1"/>
    <property type="gene ID" value="ENSLOCG00000013198.1"/>
</dbReference>
<feature type="compositionally biased region" description="Polar residues" evidence="1">
    <location>
        <begin position="46"/>
        <end position="58"/>
    </location>
</feature>
<keyword evidence="2" id="KW-0812">Transmembrane</keyword>
<feature type="compositionally biased region" description="Polar residues" evidence="1">
    <location>
        <begin position="72"/>
        <end position="81"/>
    </location>
</feature>
<keyword evidence="4" id="KW-1185">Reference proteome</keyword>
<reference evidence="3" key="3">
    <citation type="submission" date="2025-09" db="UniProtKB">
        <authorList>
            <consortium name="Ensembl"/>
        </authorList>
    </citation>
    <scope>IDENTIFICATION</scope>
</reference>
<feature type="compositionally biased region" description="Basic residues" evidence="1">
    <location>
        <begin position="644"/>
        <end position="653"/>
    </location>
</feature>
<dbReference type="GeneTree" id="ENSGT00940000168622"/>
<feature type="transmembrane region" description="Helical" evidence="2">
    <location>
        <begin position="802"/>
        <end position="824"/>
    </location>
</feature>
<dbReference type="OMA" id="EVCVCCL"/>
<dbReference type="AlphaFoldDB" id="W5N6K7"/>
<dbReference type="InterPro" id="IPR031390">
    <property type="entry name" value="OFCC1"/>
</dbReference>
<evidence type="ECO:0000313" key="4">
    <source>
        <dbReference type="Proteomes" id="UP000018468"/>
    </source>
</evidence>
<protein>
    <recommendedName>
        <fullName evidence="5">Orofacial cleft 1 candidate gene 1 protein</fullName>
    </recommendedName>
</protein>
<keyword evidence="2" id="KW-1133">Transmembrane helix</keyword>
<dbReference type="InParanoid" id="W5N6K7"/>
<proteinExistence type="predicted"/>
<dbReference type="PANTHER" id="PTHR33862:SF3">
    <property type="entry name" value="OROFACIAL CLEFT 1 CANDIDATE GENE 1 PROTEIN"/>
    <property type="match status" value="1"/>
</dbReference>
<feature type="compositionally biased region" description="Basic and acidic residues" evidence="1">
    <location>
        <begin position="60"/>
        <end position="71"/>
    </location>
</feature>
<evidence type="ECO:0000256" key="2">
    <source>
        <dbReference type="SAM" id="Phobius"/>
    </source>
</evidence>
<feature type="region of interest" description="Disordered" evidence="1">
    <location>
        <begin position="10"/>
        <end position="119"/>
    </location>
</feature>
<dbReference type="Bgee" id="ENSLOCG00000013198">
    <property type="expression patterns" value="Expressed in ovary and 3 other cell types or tissues"/>
</dbReference>
<dbReference type="EMBL" id="AHAT01002335">
    <property type="status" value="NOT_ANNOTATED_CDS"/>
    <property type="molecule type" value="Genomic_DNA"/>
</dbReference>
<evidence type="ECO:0000256" key="1">
    <source>
        <dbReference type="SAM" id="MobiDB-lite"/>
    </source>
</evidence>
<dbReference type="eggNOG" id="ENOG502QRVX">
    <property type="taxonomic scope" value="Eukaryota"/>
</dbReference>
<dbReference type="Pfam" id="PF15680">
    <property type="entry name" value="OFCC1"/>
    <property type="match status" value="1"/>
</dbReference>
<evidence type="ECO:0008006" key="5">
    <source>
        <dbReference type="Google" id="ProtNLM"/>
    </source>
</evidence>
<name>W5N6K7_LEPOC</name>
<accession>W5N6K7</accession>
<dbReference type="PANTHER" id="PTHR33862">
    <property type="entry name" value="OROFACIAL CLEFT 1 CANDIDATE GENE 1 PROTEIN"/>
    <property type="match status" value="1"/>
</dbReference>
<feature type="compositionally biased region" description="Basic and acidic residues" evidence="1">
    <location>
        <begin position="23"/>
        <end position="38"/>
    </location>
</feature>
<feature type="transmembrane region" description="Helical" evidence="2">
    <location>
        <begin position="744"/>
        <end position="761"/>
    </location>
</feature>
<evidence type="ECO:0000313" key="3">
    <source>
        <dbReference type="Ensembl" id="ENSLOCP00000016266.1"/>
    </source>
</evidence>
<feature type="region of interest" description="Disordered" evidence="1">
    <location>
        <begin position="644"/>
        <end position="664"/>
    </location>
</feature>
<reference evidence="4" key="1">
    <citation type="submission" date="2011-12" db="EMBL/GenBank/DDBJ databases">
        <title>The Draft Genome of Lepisosteus oculatus.</title>
        <authorList>
            <consortium name="The Broad Institute Genome Assembly &amp; Analysis Group"/>
            <consortium name="Computational R&amp;D Group"/>
            <consortium name="and Sequencing Platform"/>
            <person name="Di Palma F."/>
            <person name="Alfoldi J."/>
            <person name="Johnson J."/>
            <person name="Berlin A."/>
            <person name="Gnerre S."/>
            <person name="Jaffe D."/>
            <person name="MacCallum I."/>
            <person name="Young S."/>
            <person name="Walker B.J."/>
            <person name="Lander E.S."/>
            <person name="Lindblad-Toh K."/>
        </authorList>
    </citation>
    <scope>NUCLEOTIDE SEQUENCE [LARGE SCALE GENOMIC DNA]</scope>
</reference>
<dbReference type="Proteomes" id="UP000018468">
    <property type="component" value="Linkage group LG9"/>
</dbReference>